<dbReference type="InterPro" id="IPR006141">
    <property type="entry name" value="Intein_N"/>
</dbReference>
<dbReference type="NCBIfam" id="TIGR02506">
    <property type="entry name" value="NrdE_NrdA"/>
    <property type="match status" value="1"/>
</dbReference>
<dbReference type="GO" id="GO:0004748">
    <property type="term" value="F:ribonucleoside-diphosphate reductase activity, thioredoxin disulfide as acceptor"/>
    <property type="evidence" value="ECO:0007669"/>
    <property type="project" value="UniProtKB-EC"/>
</dbReference>
<keyword evidence="6" id="KW-0560">Oxidoreductase</keyword>
<comment type="similarity">
    <text evidence="1">Belongs to the ribonucleoside diphosphate reductase large chain family.</text>
</comment>
<sequence length="1238" mass="144985">MLKIFKNDILEKLSSFTNLNNINVDQIADKVISMVYDDITPDEIDNLIAEICINMSTLHPDYSYLAGKILILNLHNKTLNNFTSKMKYLSENTNQICEKWLEWILLNENEINQIIDYSRDYNYDYFGFKTLEKAYLLKCNKKIIERPQDMILRTAITLQIGNLELIKKTYDFMSLGYYTHATPTLFNSGTKHMQLSSCFIENTEVITMTGVKKIINVEINDEIITHTGQIKKVLQFHKNKLNDRKLMLLKVYNTKDINVTDNHRFWSISDNDYIPNWRAINELNNTHMIAVPSYKGNSLKKEFKINQIFNNINIDHKVKINIDDKNIEYYYLNNLDNKIINDNKKHLNNIIQNNLLYYILFNDNLLIDKNISKLFGLYLNCGYKLNKLDGITFIIPKMYTFLKNNSSNKIINFICDTIKKYFFLDVIIYNTNDNYELCIYSIHLSILFDYIFNSQNNHNIYLNMIHWSNELLLYFKEGLEFNNKNIYNNELYHIFRLHGINYFYKTIKEDNINIKIIDNILYLRVLSITANNLNPEYVYTLGVEDDHSYNVEGLLCENCFLLGTNDDLIDICKSWNSCSQISKWAGGIGIHLSNIRSKNSLIKGTNGNSSGLIPLLKIYNDIARWIDQGGKRPGSIAVYLEPHHPDIFEFIELRKNFGSENDRARDLFLALWVSDLFMKQIDNDSDWYLLSPDDCPNLNNVYGDEFEKLYWKYVNEKKYRNVVKARKLWIHILDAQIETGLPYICYKDSINRKNNQKNIGIIKSSNLCAEIVEYSDNDEYAVCNLASIALKSYIIPFKNNNNDKWIIYTKDNCKYCIYAKKYLENLNILFDEYKYTEHNLIKLKKILDINITYPQIFIESNNELKHIGGWNELYNYTAATFDYDKLYEVAYLATVNLNQVIDINYYPVFETKKSNLNHRPIGLGIQGLADILVLLRIPYDSDKALDINSKIMETIYLASMTASNDIAIQREIKMIELKAVENFNISELSEYYDNNFDKNNILYHELKPQKKELNRDTILGSYSSFDGSLYSEGKFQFDMWDINFLHYNDKWNILRNKVIKHGTRNSLLTALMPTASTSQILGNNECFEFFTNNIYTRKTHAGDFILVNKYLVNDLIKLNLWNINLKDKIIAANGSIQNLDEIPIQIKNIYKTIWEIKQIWVLKGALARAPFVDQSQSMNIFMAEPDYQRLSSSHFWGWKNGLKTGIYYLRTKPSIDPIKFTIDPNLMKTDTICENCSG</sequence>
<keyword evidence="5" id="KW-0067">ATP-binding</keyword>
<evidence type="ECO:0000256" key="3">
    <source>
        <dbReference type="ARBA" id="ARBA00022533"/>
    </source>
</evidence>
<dbReference type="InterPro" id="IPR005144">
    <property type="entry name" value="ATP-cone_dom"/>
</dbReference>
<evidence type="ECO:0000256" key="5">
    <source>
        <dbReference type="ARBA" id="ARBA00022840"/>
    </source>
</evidence>
<protein>
    <recommendedName>
        <fullName evidence="2">ribonucleoside-diphosphate reductase</fullName>
        <ecNumber evidence="2">1.17.4.1</ecNumber>
    </recommendedName>
</protein>
<dbReference type="InterPro" id="IPR008926">
    <property type="entry name" value="RNR_R1-su_N"/>
</dbReference>
<accession>A0A6C0EHX6</accession>
<evidence type="ECO:0000313" key="9">
    <source>
        <dbReference type="EMBL" id="QHT26935.1"/>
    </source>
</evidence>
<dbReference type="GO" id="GO:0009263">
    <property type="term" value="P:deoxyribonucleotide biosynthetic process"/>
    <property type="evidence" value="ECO:0007669"/>
    <property type="project" value="UniProtKB-KW"/>
</dbReference>
<dbReference type="PRINTS" id="PR01183">
    <property type="entry name" value="RIBORDTASEM1"/>
</dbReference>
<dbReference type="PROSITE" id="PS50818">
    <property type="entry name" value="INTEIN_C_TER"/>
    <property type="match status" value="1"/>
</dbReference>
<dbReference type="InterPro" id="IPR036249">
    <property type="entry name" value="Thioredoxin-like_sf"/>
</dbReference>
<dbReference type="InterPro" id="IPR013509">
    <property type="entry name" value="RNR_lsu_N"/>
</dbReference>
<dbReference type="SUPFAM" id="SSF48168">
    <property type="entry name" value="R1 subunit of ribonucleotide reductase, N-terminal domain"/>
    <property type="match status" value="1"/>
</dbReference>
<dbReference type="Gene3D" id="3.20.70.20">
    <property type="match status" value="2"/>
</dbReference>
<name>A0A6C0EHX6_9ZZZZ</name>
<dbReference type="AlphaFoldDB" id="A0A6C0EHX6"/>
<dbReference type="EC" id="1.17.4.1" evidence="2"/>
<keyword evidence="4" id="KW-0547">Nucleotide-binding</keyword>
<organism evidence="9">
    <name type="scientific">viral metagenome</name>
    <dbReference type="NCBI Taxonomy" id="1070528"/>
    <lineage>
        <taxon>unclassified sequences</taxon>
        <taxon>metagenomes</taxon>
        <taxon>organismal metagenomes</taxon>
    </lineage>
</organism>
<evidence type="ECO:0000256" key="6">
    <source>
        <dbReference type="ARBA" id="ARBA00023002"/>
    </source>
</evidence>
<dbReference type="InterPro" id="IPR036844">
    <property type="entry name" value="Hint_dom_sf"/>
</dbReference>
<dbReference type="PROSITE" id="PS51161">
    <property type="entry name" value="ATP_CONE"/>
    <property type="match status" value="1"/>
</dbReference>
<dbReference type="PROSITE" id="PS50817">
    <property type="entry name" value="INTEIN_N_TER"/>
    <property type="match status" value="1"/>
</dbReference>
<dbReference type="PROSITE" id="PS51354">
    <property type="entry name" value="GLUTAREDOXIN_2"/>
    <property type="match status" value="1"/>
</dbReference>
<dbReference type="UniPathway" id="UPA00326"/>
<dbReference type="Pfam" id="PF02867">
    <property type="entry name" value="Ribonuc_red_lgC"/>
    <property type="match status" value="1"/>
</dbReference>
<reference evidence="9" key="1">
    <citation type="journal article" date="2020" name="Nature">
        <title>Giant virus diversity and host interactions through global metagenomics.</title>
        <authorList>
            <person name="Schulz F."/>
            <person name="Roux S."/>
            <person name="Paez-Espino D."/>
            <person name="Jungbluth S."/>
            <person name="Walsh D.A."/>
            <person name="Denef V.J."/>
            <person name="McMahon K.D."/>
            <person name="Konstantinidis K.T."/>
            <person name="Eloe-Fadrosh E.A."/>
            <person name="Kyrpides N.C."/>
            <person name="Woyke T."/>
        </authorList>
    </citation>
    <scope>NUCLEOTIDE SEQUENCE</scope>
    <source>
        <strain evidence="9">GVMAG-M-3300023179-2</strain>
    </source>
</reference>
<evidence type="ECO:0000256" key="7">
    <source>
        <dbReference type="ARBA" id="ARBA00023116"/>
    </source>
</evidence>
<dbReference type="PANTHER" id="PTHR11573">
    <property type="entry name" value="RIBONUCLEOSIDE-DIPHOSPHATE REDUCTASE LARGE CHAIN"/>
    <property type="match status" value="1"/>
</dbReference>
<evidence type="ECO:0000256" key="1">
    <source>
        <dbReference type="ARBA" id="ARBA00010406"/>
    </source>
</evidence>
<dbReference type="Pfam" id="PF00317">
    <property type="entry name" value="Ribonuc_red_lgN"/>
    <property type="match status" value="1"/>
</dbReference>
<dbReference type="PANTHER" id="PTHR11573:SF6">
    <property type="entry name" value="RIBONUCLEOSIDE-DIPHOSPHATE REDUCTASE LARGE SUBUNIT"/>
    <property type="match status" value="1"/>
</dbReference>
<dbReference type="Pfam" id="PF14890">
    <property type="entry name" value="Intein_splicing"/>
    <property type="match status" value="1"/>
</dbReference>
<dbReference type="EMBL" id="MN739805">
    <property type="protein sequence ID" value="QHT26935.1"/>
    <property type="molecule type" value="Genomic_DNA"/>
</dbReference>
<dbReference type="InterPro" id="IPR000788">
    <property type="entry name" value="RNR_lg_C"/>
</dbReference>
<feature type="domain" description="ATP-cone" evidence="8">
    <location>
        <begin position="1"/>
        <end position="80"/>
    </location>
</feature>
<evidence type="ECO:0000259" key="8">
    <source>
        <dbReference type="PROSITE" id="PS51161"/>
    </source>
</evidence>
<keyword evidence="3" id="KW-0021">Allosteric enzyme</keyword>
<dbReference type="SUPFAM" id="SSF52833">
    <property type="entry name" value="Thioredoxin-like"/>
    <property type="match status" value="1"/>
</dbReference>
<evidence type="ECO:0000256" key="4">
    <source>
        <dbReference type="ARBA" id="ARBA00022741"/>
    </source>
</evidence>
<dbReference type="Gene3D" id="3.40.30.10">
    <property type="entry name" value="Glutaredoxin"/>
    <property type="match status" value="1"/>
</dbReference>
<dbReference type="SUPFAM" id="SSF51998">
    <property type="entry name" value="PFL-like glycyl radical enzymes"/>
    <property type="match status" value="2"/>
</dbReference>
<dbReference type="InterPro" id="IPR039718">
    <property type="entry name" value="Rrm1"/>
</dbReference>
<keyword evidence="7" id="KW-0215">Deoxyribonucleotide synthesis</keyword>
<dbReference type="SUPFAM" id="SSF51294">
    <property type="entry name" value="Hedgehog/intein (Hint) domain"/>
    <property type="match status" value="1"/>
</dbReference>
<dbReference type="GO" id="GO:0005971">
    <property type="term" value="C:ribonucleoside-diphosphate reductase complex"/>
    <property type="evidence" value="ECO:0007669"/>
    <property type="project" value="TreeGrafter"/>
</dbReference>
<evidence type="ECO:0000256" key="2">
    <source>
        <dbReference type="ARBA" id="ARBA00012274"/>
    </source>
</evidence>
<dbReference type="GO" id="GO:0016539">
    <property type="term" value="P:intein-mediated protein splicing"/>
    <property type="evidence" value="ECO:0007669"/>
    <property type="project" value="InterPro"/>
</dbReference>
<dbReference type="InterPro" id="IPR013346">
    <property type="entry name" value="NrdE_NrdA_C"/>
</dbReference>
<proteinExistence type="inferred from homology"/>
<dbReference type="GO" id="GO:0005524">
    <property type="term" value="F:ATP binding"/>
    <property type="evidence" value="ECO:0007669"/>
    <property type="project" value="UniProtKB-KW"/>
</dbReference>
<dbReference type="InterPro" id="IPR030934">
    <property type="entry name" value="Intein_C"/>
</dbReference>